<comment type="caution">
    <text evidence="2">The sequence shown here is derived from an EMBL/GenBank/DDBJ whole genome shotgun (WGS) entry which is preliminary data.</text>
</comment>
<evidence type="ECO:0000313" key="2">
    <source>
        <dbReference type="EMBL" id="KAL3328178.1"/>
    </source>
</evidence>
<evidence type="ECO:0000256" key="1">
    <source>
        <dbReference type="SAM" id="SignalP"/>
    </source>
</evidence>
<sequence length="167" mass="18343">MLAKNYLKSTCFALLTFLYLLKKSLSAAGHYPAKVLFLVLHYSLLDGVESRGLSGLSVTPLFTAPKRGFTAATQYTFVTSIHGTPSQQYQYHQSMPSSSSAMPMFTPGQHQQLLRMLDQATLVDKPGTAHMEGISPIHKADSLTWIVDIGASQHMLGPLVWETEGGW</sequence>
<evidence type="ECO:0000313" key="3">
    <source>
        <dbReference type="Proteomes" id="UP001627284"/>
    </source>
</evidence>
<accession>A0ABD2R8Q6</accession>
<gene>
    <name evidence="2" type="ORF">AABB24_035689</name>
</gene>
<proteinExistence type="predicted"/>
<protein>
    <submittedName>
        <fullName evidence="2">Uncharacterized protein</fullName>
    </submittedName>
</protein>
<organism evidence="2 3">
    <name type="scientific">Solanum stoloniferum</name>
    <dbReference type="NCBI Taxonomy" id="62892"/>
    <lineage>
        <taxon>Eukaryota</taxon>
        <taxon>Viridiplantae</taxon>
        <taxon>Streptophyta</taxon>
        <taxon>Embryophyta</taxon>
        <taxon>Tracheophyta</taxon>
        <taxon>Spermatophyta</taxon>
        <taxon>Magnoliopsida</taxon>
        <taxon>eudicotyledons</taxon>
        <taxon>Gunneridae</taxon>
        <taxon>Pentapetalae</taxon>
        <taxon>asterids</taxon>
        <taxon>lamiids</taxon>
        <taxon>Solanales</taxon>
        <taxon>Solanaceae</taxon>
        <taxon>Solanoideae</taxon>
        <taxon>Solaneae</taxon>
        <taxon>Solanum</taxon>
    </lineage>
</organism>
<dbReference type="Proteomes" id="UP001627284">
    <property type="component" value="Unassembled WGS sequence"/>
</dbReference>
<name>A0ABD2R8Q6_9SOLN</name>
<keyword evidence="1" id="KW-0732">Signal</keyword>
<dbReference type="AlphaFoldDB" id="A0ABD2R8Q6"/>
<keyword evidence="3" id="KW-1185">Reference proteome</keyword>
<feature type="chain" id="PRO_5044880334" evidence="1">
    <location>
        <begin position="27"/>
        <end position="167"/>
    </location>
</feature>
<reference evidence="2 3" key="1">
    <citation type="submission" date="2024-05" db="EMBL/GenBank/DDBJ databases">
        <title>De novo assembly of an allotetraploid wild potato.</title>
        <authorList>
            <person name="Hosaka A.J."/>
        </authorList>
    </citation>
    <scope>NUCLEOTIDE SEQUENCE [LARGE SCALE GENOMIC DNA]</scope>
    <source>
        <tissue evidence="2">Young leaves</tissue>
    </source>
</reference>
<feature type="signal peptide" evidence="1">
    <location>
        <begin position="1"/>
        <end position="26"/>
    </location>
</feature>
<dbReference type="EMBL" id="JBJKTR010000021">
    <property type="protein sequence ID" value="KAL3328178.1"/>
    <property type="molecule type" value="Genomic_DNA"/>
</dbReference>